<protein>
    <submittedName>
        <fullName evidence="1">Uncharacterized protein</fullName>
    </submittedName>
</protein>
<gene>
    <name evidence="1" type="ORF">KC19_VG157900</name>
</gene>
<comment type="caution">
    <text evidence="1">The sequence shown here is derived from an EMBL/GenBank/DDBJ whole genome shotgun (WGS) entry which is preliminary data.</text>
</comment>
<dbReference type="EMBL" id="CM026426">
    <property type="protein sequence ID" value="KAG0573206.1"/>
    <property type="molecule type" value="Genomic_DNA"/>
</dbReference>
<dbReference type="AlphaFoldDB" id="A0A8T0HQT3"/>
<organism evidence="1 2">
    <name type="scientific">Ceratodon purpureus</name>
    <name type="common">Fire moss</name>
    <name type="synonym">Dicranum purpureum</name>
    <dbReference type="NCBI Taxonomy" id="3225"/>
    <lineage>
        <taxon>Eukaryota</taxon>
        <taxon>Viridiplantae</taxon>
        <taxon>Streptophyta</taxon>
        <taxon>Embryophyta</taxon>
        <taxon>Bryophyta</taxon>
        <taxon>Bryophytina</taxon>
        <taxon>Bryopsida</taxon>
        <taxon>Dicranidae</taxon>
        <taxon>Pseudoditrichales</taxon>
        <taxon>Ditrichaceae</taxon>
        <taxon>Ceratodon</taxon>
    </lineage>
</organism>
<proteinExistence type="predicted"/>
<evidence type="ECO:0000313" key="2">
    <source>
        <dbReference type="Proteomes" id="UP000822688"/>
    </source>
</evidence>
<accession>A0A8T0HQT3</accession>
<sequence>MAGELQAGHCENCTGTKSKSWQGFSFQVKIAHSLSVQCTDQSRNHGRQLPCKVCCSHATLNHDQRAISCG</sequence>
<evidence type="ECO:0000313" key="1">
    <source>
        <dbReference type="EMBL" id="KAG0573206.1"/>
    </source>
</evidence>
<name>A0A8T0HQT3_CERPU</name>
<reference evidence="1" key="1">
    <citation type="submission" date="2020-06" db="EMBL/GenBank/DDBJ databases">
        <title>WGS assembly of Ceratodon purpureus strain R40.</title>
        <authorList>
            <person name="Carey S.B."/>
            <person name="Jenkins J."/>
            <person name="Shu S."/>
            <person name="Lovell J.T."/>
            <person name="Sreedasyam A."/>
            <person name="Maumus F."/>
            <person name="Tiley G.P."/>
            <person name="Fernandez-Pozo N."/>
            <person name="Barry K."/>
            <person name="Chen C."/>
            <person name="Wang M."/>
            <person name="Lipzen A."/>
            <person name="Daum C."/>
            <person name="Saski C.A."/>
            <person name="Payton A.C."/>
            <person name="Mcbreen J.C."/>
            <person name="Conrad R.E."/>
            <person name="Kollar L.M."/>
            <person name="Olsson S."/>
            <person name="Huttunen S."/>
            <person name="Landis J.B."/>
            <person name="Wickett N.J."/>
            <person name="Johnson M.G."/>
            <person name="Rensing S.A."/>
            <person name="Grimwood J."/>
            <person name="Schmutz J."/>
            <person name="Mcdaniel S.F."/>
        </authorList>
    </citation>
    <scope>NUCLEOTIDE SEQUENCE</scope>
    <source>
        <strain evidence="1">R40</strain>
    </source>
</reference>
<dbReference type="Proteomes" id="UP000822688">
    <property type="component" value="Chromosome V"/>
</dbReference>
<keyword evidence="2" id="KW-1185">Reference proteome</keyword>